<dbReference type="AlphaFoldDB" id="A0A0D3JP05"/>
<dbReference type="GeneID" id="17270786"/>
<dbReference type="RefSeq" id="XP_005777669.1">
    <property type="nucleotide sequence ID" value="XM_005777612.1"/>
</dbReference>
<dbReference type="GO" id="GO:0050659">
    <property type="term" value="F:N-acetylgalactosamine 4-sulfate 6-O-sulfotransferase activity"/>
    <property type="evidence" value="ECO:0007669"/>
    <property type="project" value="TreeGrafter"/>
</dbReference>
<dbReference type="PaxDb" id="2903-EOD25240"/>
<dbReference type="PANTHER" id="PTHR15723:SF0">
    <property type="entry name" value="CARBOHYDRATE SULFOTRANSFERASE 15"/>
    <property type="match status" value="1"/>
</dbReference>
<evidence type="ECO:0000313" key="1">
    <source>
        <dbReference type="EnsemblProtists" id="EOD25240"/>
    </source>
</evidence>
<keyword evidence="2" id="KW-1185">Reference proteome</keyword>
<dbReference type="SUPFAM" id="SSF52540">
    <property type="entry name" value="P-loop containing nucleoside triphosphate hydrolases"/>
    <property type="match status" value="1"/>
</dbReference>
<reference evidence="2" key="1">
    <citation type="journal article" date="2013" name="Nature">
        <title>Pan genome of the phytoplankton Emiliania underpins its global distribution.</title>
        <authorList>
            <person name="Read B.A."/>
            <person name="Kegel J."/>
            <person name="Klute M.J."/>
            <person name="Kuo A."/>
            <person name="Lefebvre S.C."/>
            <person name="Maumus F."/>
            <person name="Mayer C."/>
            <person name="Miller J."/>
            <person name="Monier A."/>
            <person name="Salamov A."/>
            <person name="Young J."/>
            <person name="Aguilar M."/>
            <person name="Claverie J.M."/>
            <person name="Frickenhaus S."/>
            <person name="Gonzalez K."/>
            <person name="Herman E.K."/>
            <person name="Lin Y.C."/>
            <person name="Napier J."/>
            <person name="Ogata H."/>
            <person name="Sarno A.F."/>
            <person name="Shmutz J."/>
            <person name="Schroeder D."/>
            <person name="de Vargas C."/>
            <person name="Verret F."/>
            <person name="von Dassow P."/>
            <person name="Valentin K."/>
            <person name="Van de Peer Y."/>
            <person name="Wheeler G."/>
            <person name="Dacks J.B."/>
            <person name="Delwiche C.F."/>
            <person name="Dyhrman S.T."/>
            <person name="Glockner G."/>
            <person name="John U."/>
            <person name="Richards T."/>
            <person name="Worden A.Z."/>
            <person name="Zhang X."/>
            <person name="Grigoriev I.V."/>
            <person name="Allen A.E."/>
            <person name="Bidle K."/>
            <person name="Borodovsky M."/>
            <person name="Bowler C."/>
            <person name="Brownlee C."/>
            <person name="Cock J.M."/>
            <person name="Elias M."/>
            <person name="Gladyshev V.N."/>
            <person name="Groth M."/>
            <person name="Guda C."/>
            <person name="Hadaegh A."/>
            <person name="Iglesias-Rodriguez M.D."/>
            <person name="Jenkins J."/>
            <person name="Jones B.M."/>
            <person name="Lawson T."/>
            <person name="Leese F."/>
            <person name="Lindquist E."/>
            <person name="Lobanov A."/>
            <person name="Lomsadze A."/>
            <person name="Malik S.B."/>
            <person name="Marsh M.E."/>
            <person name="Mackinder L."/>
            <person name="Mock T."/>
            <person name="Mueller-Roeber B."/>
            <person name="Pagarete A."/>
            <person name="Parker M."/>
            <person name="Probert I."/>
            <person name="Quesneville H."/>
            <person name="Raines C."/>
            <person name="Rensing S.A."/>
            <person name="Riano-Pachon D.M."/>
            <person name="Richier S."/>
            <person name="Rokitta S."/>
            <person name="Shiraiwa Y."/>
            <person name="Soanes D.M."/>
            <person name="van der Giezen M."/>
            <person name="Wahlund T.M."/>
            <person name="Williams B."/>
            <person name="Wilson W."/>
            <person name="Wolfe G."/>
            <person name="Wurch L.L."/>
        </authorList>
    </citation>
    <scope>NUCLEOTIDE SEQUENCE</scope>
</reference>
<dbReference type="Gene3D" id="3.40.50.300">
    <property type="entry name" value="P-loop containing nucleotide triphosphate hydrolases"/>
    <property type="match status" value="2"/>
</dbReference>
<dbReference type="InterPro" id="IPR052654">
    <property type="entry name" value="CS_Sulfotransferase"/>
</dbReference>
<dbReference type="HOGENOM" id="CLU_457462_0_0_1"/>
<dbReference type="Proteomes" id="UP000013827">
    <property type="component" value="Unassembled WGS sequence"/>
</dbReference>
<dbReference type="KEGG" id="ehx:EMIHUDRAFT_450486"/>
<evidence type="ECO:0008006" key="3">
    <source>
        <dbReference type="Google" id="ProtNLM"/>
    </source>
</evidence>
<reference evidence="1" key="2">
    <citation type="submission" date="2024-10" db="UniProtKB">
        <authorList>
            <consortium name="EnsemblProtists"/>
        </authorList>
    </citation>
    <scope>IDENTIFICATION</scope>
</reference>
<organism evidence="1 2">
    <name type="scientific">Emiliania huxleyi (strain CCMP1516)</name>
    <dbReference type="NCBI Taxonomy" id="280463"/>
    <lineage>
        <taxon>Eukaryota</taxon>
        <taxon>Haptista</taxon>
        <taxon>Haptophyta</taxon>
        <taxon>Prymnesiophyceae</taxon>
        <taxon>Isochrysidales</taxon>
        <taxon>Noelaerhabdaceae</taxon>
        <taxon>Emiliania</taxon>
    </lineage>
</organism>
<evidence type="ECO:0000313" key="2">
    <source>
        <dbReference type="Proteomes" id="UP000013827"/>
    </source>
</evidence>
<dbReference type="EnsemblProtists" id="EOD25240">
    <property type="protein sequence ID" value="EOD25240"/>
    <property type="gene ID" value="EMIHUDRAFT_450486"/>
</dbReference>
<dbReference type="InterPro" id="IPR027417">
    <property type="entry name" value="P-loop_NTPase"/>
</dbReference>
<dbReference type="GO" id="GO:0019319">
    <property type="term" value="P:hexose biosynthetic process"/>
    <property type="evidence" value="ECO:0007669"/>
    <property type="project" value="TreeGrafter"/>
</dbReference>
<sequence>MARNCVFYLGARAQALPGLQADELVQWEEAQRYPLAAEAVGVHVMARETQLREIPSVAIRSCVACGSWGEAVPRLYYHADREVSEAQADELVQWEEAQRYPLAAEAVGVHVMARETQLREIVASWGEAVPRLYYHADREVAGMTWNTWLRFKMKAIFEFSVRAHWAELQETEWYDSRAAHYFGRPLHEAGYPLFVGGGAGIVLSRAAARGIVLSRAAARQIIALKDAEVCDPLSLKWAERVHSGGDAWLGDCAESAGVHTDMEFGFYPQPPVSNLFHLFADAVAFHGVENHAAMHSALRANGTAAAFDPRCVPVFADHKYSCLPHFIIGGVPKAGTTSLYKYLLEHPDAADRTVVRYLNKRIDNKMEKELSDAAPPFSALVADVAKTMASCGSPNRTFSMMDEYSDEMEEAGCYVNPFVGEGRYVRYLKLWLGMVPRRQLLLLNFDAWTASAEAAQEAMGRVAAFLQLAPFSFRAHNTHANRSVHVDRDAASDADAIKGQSVEAQLPRRDRCVLRDFFAPYNAALAGLLAQHGYEPMTEAWGASAAADCPAKSGWRFAEELPAAPHATGAAAGGEEERRRCGTVDHPCLAGSDTQAT</sequence>
<dbReference type="PANTHER" id="PTHR15723">
    <property type="entry name" value="CARBOHYDRATE SULFOTRANSFERASE 15"/>
    <property type="match status" value="1"/>
</dbReference>
<name>A0A0D3JP05_EMIH1</name>
<accession>A0A0D3JP05</accession>
<proteinExistence type="predicted"/>
<protein>
    <recommendedName>
        <fullName evidence="3">Sulfotransferase domain-containing protein</fullName>
    </recommendedName>
</protein>